<sequence>MLSLIPKSRNALEETSELKCPTGVSSLNLMPMPSPFARNVSYPPFFGFCTSLTPPKFKQCDSYRRLGRESTASETVDNSSSGVIWKISGGDDDKTYEDDVNSESHFDYLPFDRFLPALPPSVHPFLLPSIPLFVFTFGFSPPSSIHATPPFKLRSVYPNMWPVFELTYKLFNNDAVDFLEEMLPLFDKFISLRCRDDQKHANYEQMLLDIYVLL</sequence>
<reference evidence="1 2" key="1">
    <citation type="submission" date="2014-04" db="EMBL/GenBank/DDBJ databases">
        <title>Evolutionary Origins and Diversification of the Mycorrhizal Mutualists.</title>
        <authorList>
            <consortium name="DOE Joint Genome Institute"/>
            <consortium name="Mycorrhizal Genomics Consortium"/>
            <person name="Kohler A."/>
            <person name="Kuo A."/>
            <person name="Nagy L.G."/>
            <person name="Floudas D."/>
            <person name="Copeland A."/>
            <person name="Barry K.W."/>
            <person name="Cichocki N."/>
            <person name="Veneault-Fourrey C."/>
            <person name="LaButti K."/>
            <person name="Lindquist E.A."/>
            <person name="Lipzen A."/>
            <person name="Lundell T."/>
            <person name="Morin E."/>
            <person name="Murat C."/>
            <person name="Riley R."/>
            <person name="Ohm R."/>
            <person name="Sun H."/>
            <person name="Tunlid A."/>
            <person name="Henrissat B."/>
            <person name="Grigoriev I.V."/>
            <person name="Hibbett D.S."/>
            <person name="Martin F."/>
        </authorList>
    </citation>
    <scope>NUCLEOTIDE SEQUENCE [LARGE SCALE GENOMIC DNA]</scope>
    <source>
        <strain evidence="1 2">FD-317 M1</strain>
    </source>
</reference>
<evidence type="ECO:0000313" key="2">
    <source>
        <dbReference type="Proteomes" id="UP000053593"/>
    </source>
</evidence>
<dbReference type="OrthoDB" id="760868at2759"/>
<dbReference type="AlphaFoldDB" id="A0A0D0CTU5"/>
<name>A0A0D0CTU5_9AGAR</name>
<dbReference type="HOGENOM" id="CLU_1289039_0_0_1"/>
<protein>
    <submittedName>
        <fullName evidence="1">Uncharacterized protein</fullName>
    </submittedName>
</protein>
<dbReference type="Proteomes" id="UP000053593">
    <property type="component" value="Unassembled WGS sequence"/>
</dbReference>
<proteinExistence type="predicted"/>
<evidence type="ECO:0000313" key="1">
    <source>
        <dbReference type="EMBL" id="KIK59223.1"/>
    </source>
</evidence>
<dbReference type="EMBL" id="KN834780">
    <property type="protein sequence ID" value="KIK59223.1"/>
    <property type="molecule type" value="Genomic_DNA"/>
</dbReference>
<keyword evidence="2" id="KW-1185">Reference proteome</keyword>
<gene>
    <name evidence="1" type="ORF">GYMLUDRAFT_245306</name>
</gene>
<organism evidence="1 2">
    <name type="scientific">Collybiopsis luxurians FD-317 M1</name>
    <dbReference type="NCBI Taxonomy" id="944289"/>
    <lineage>
        <taxon>Eukaryota</taxon>
        <taxon>Fungi</taxon>
        <taxon>Dikarya</taxon>
        <taxon>Basidiomycota</taxon>
        <taxon>Agaricomycotina</taxon>
        <taxon>Agaricomycetes</taxon>
        <taxon>Agaricomycetidae</taxon>
        <taxon>Agaricales</taxon>
        <taxon>Marasmiineae</taxon>
        <taxon>Omphalotaceae</taxon>
        <taxon>Collybiopsis</taxon>
        <taxon>Collybiopsis luxurians</taxon>
    </lineage>
</organism>
<accession>A0A0D0CTU5</accession>